<dbReference type="InterPro" id="IPR013780">
    <property type="entry name" value="Glyco_hydro_b"/>
</dbReference>
<keyword evidence="7" id="KW-0378">Hydrolase</keyword>
<evidence type="ECO:0000313" key="7">
    <source>
        <dbReference type="EMBL" id="MFD2761756.1"/>
    </source>
</evidence>
<feature type="chain" id="PRO_5047384371" evidence="5">
    <location>
        <begin position="23"/>
        <end position="498"/>
    </location>
</feature>
<dbReference type="InterPro" id="IPR054174">
    <property type="entry name" value="Alpha-amylase-like_C"/>
</dbReference>
<evidence type="ECO:0000259" key="6">
    <source>
        <dbReference type="SMART" id="SM00642"/>
    </source>
</evidence>
<dbReference type="Gene3D" id="3.20.20.80">
    <property type="entry name" value="Glycosidases"/>
    <property type="match status" value="1"/>
</dbReference>
<dbReference type="SMART" id="SM00642">
    <property type="entry name" value="Aamy"/>
    <property type="match status" value="1"/>
</dbReference>
<keyword evidence="4" id="KW-0472">Membrane</keyword>
<dbReference type="InterPro" id="IPR017853">
    <property type="entry name" value="GH"/>
</dbReference>
<keyword evidence="8" id="KW-1185">Reference proteome</keyword>
<dbReference type="Gene3D" id="2.60.40.1180">
    <property type="entry name" value="Golgi alpha-mannosidase II"/>
    <property type="match status" value="1"/>
</dbReference>
<reference evidence="8" key="1">
    <citation type="journal article" date="2019" name="Int. J. Syst. Evol. Microbiol.">
        <title>The Global Catalogue of Microorganisms (GCM) 10K type strain sequencing project: providing services to taxonomists for standard genome sequencing and annotation.</title>
        <authorList>
            <consortium name="The Broad Institute Genomics Platform"/>
            <consortium name="The Broad Institute Genome Sequencing Center for Infectious Disease"/>
            <person name="Wu L."/>
            <person name="Ma J."/>
        </authorList>
    </citation>
    <scope>NUCLEOTIDE SEQUENCE [LARGE SCALE GENOMIC DNA]</scope>
    <source>
        <strain evidence="8">TISTR 1535</strain>
    </source>
</reference>
<dbReference type="Pfam" id="PF22026">
    <property type="entry name" value="Alpha-amylase_C_2"/>
    <property type="match status" value="1"/>
</dbReference>
<dbReference type="SUPFAM" id="SSF51011">
    <property type="entry name" value="Glycosyl hydrolase domain"/>
    <property type="match status" value="1"/>
</dbReference>
<keyword evidence="4" id="KW-0812">Transmembrane</keyword>
<dbReference type="InterPro" id="IPR006047">
    <property type="entry name" value="GH13_cat_dom"/>
</dbReference>
<protein>
    <submittedName>
        <fullName evidence="7">Alpha-amylase family glycosyl hydrolase</fullName>
    </submittedName>
</protein>
<comment type="caution">
    <text evidence="7">The sequence shown here is derived from an EMBL/GenBank/DDBJ whole genome shotgun (WGS) entry which is preliminary data.</text>
</comment>
<organism evidence="7 8">
    <name type="scientific">Lentibacillus juripiscarius</name>
    <dbReference type="NCBI Taxonomy" id="257446"/>
    <lineage>
        <taxon>Bacteria</taxon>
        <taxon>Bacillati</taxon>
        <taxon>Bacillota</taxon>
        <taxon>Bacilli</taxon>
        <taxon>Bacillales</taxon>
        <taxon>Bacillaceae</taxon>
        <taxon>Lentibacillus</taxon>
    </lineage>
</organism>
<feature type="transmembrane region" description="Helical" evidence="4">
    <location>
        <begin position="467"/>
        <end position="487"/>
    </location>
</feature>
<keyword evidence="2" id="KW-0479">Metal-binding</keyword>
<dbReference type="GO" id="GO:0016787">
    <property type="term" value="F:hydrolase activity"/>
    <property type="evidence" value="ECO:0007669"/>
    <property type="project" value="UniProtKB-KW"/>
</dbReference>
<gene>
    <name evidence="7" type="ORF">ACFSUO_12425</name>
</gene>
<feature type="domain" description="Glycosyl hydrolase family 13 catalytic" evidence="6">
    <location>
        <begin position="36"/>
        <end position="372"/>
    </location>
</feature>
<dbReference type="PANTHER" id="PTHR10357">
    <property type="entry name" value="ALPHA-AMYLASE FAMILY MEMBER"/>
    <property type="match status" value="1"/>
</dbReference>
<comment type="cofactor">
    <cofactor evidence="1">
        <name>Ca(2+)</name>
        <dbReference type="ChEBI" id="CHEBI:29108"/>
    </cofactor>
</comment>
<feature type="signal peptide" evidence="5">
    <location>
        <begin position="1"/>
        <end position="22"/>
    </location>
</feature>
<dbReference type="PANTHER" id="PTHR10357:SF215">
    <property type="entry name" value="ALPHA-AMYLASE 1"/>
    <property type="match status" value="1"/>
</dbReference>
<proteinExistence type="predicted"/>
<evidence type="ECO:0000313" key="8">
    <source>
        <dbReference type="Proteomes" id="UP001597502"/>
    </source>
</evidence>
<dbReference type="SUPFAM" id="SSF51445">
    <property type="entry name" value="(Trans)glycosidases"/>
    <property type="match status" value="1"/>
</dbReference>
<dbReference type="RefSeq" id="WP_382394580.1">
    <property type="nucleotide sequence ID" value="NZ_JBHUNA010000028.1"/>
</dbReference>
<dbReference type="Proteomes" id="UP001597502">
    <property type="component" value="Unassembled WGS sequence"/>
</dbReference>
<accession>A0ABW5V722</accession>
<dbReference type="Pfam" id="PF00128">
    <property type="entry name" value="Alpha-amylase"/>
    <property type="match status" value="1"/>
</dbReference>
<keyword evidence="4" id="KW-1133">Transmembrane helix</keyword>
<name>A0ABW5V722_9BACI</name>
<evidence type="ECO:0000256" key="5">
    <source>
        <dbReference type="SAM" id="SignalP"/>
    </source>
</evidence>
<keyword evidence="3 5" id="KW-0732">Signal</keyword>
<sequence length="498" mass="55900">MKRFVILLAALLLTSVANPAAAQEKEETIEEQIFYNILVDRFNNGDQSLDANIDLDDPSAFHGGDLQGIIDKLDHLKEMGYTTLILSPIMDNAPGGYHGYWVEDFRKVDPQYGSMQDLKKLTEEAHSRDMKIVLEFVTNYVAKTHPMLDDPDKTGWVQETNDDASHRWLGETAALDQTNPEVQTFLTETADFWIEEANIDGYRFHAADKTNKGFLQQLSAHISEQDPSFFQLAGILEPDNYEGSLSELETIDAVENNSLYKPMSDTLAKPGEPVEAIYEEWRADGKKQSLNYLDNKHTKRFTYKLVQNGRNPLTTWKLALTYLYTAPGAPMILQGSEIPMAGKDFPDIQRMVTWNSSDEDLQKFAGRIAALRTEFPALQRGDYELAGSDGAMSVFRRSYQGETVFIAINNDTHSRSVTVDGVSDGKQLKGLLGDNLVRTGEDGKFRIGLDRETAEVYVVQNNSGLNWTIIGPIVGVFLIFIAGIIYLSRKQKKREADA</sequence>
<dbReference type="EMBL" id="JBHUNA010000028">
    <property type="protein sequence ID" value="MFD2761756.1"/>
    <property type="molecule type" value="Genomic_DNA"/>
</dbReference>
<evidence type="ECO:0000256" key="2">
    <source>
        <dbReference type="ARBA" id="ARBA00022723"/>
    </source>
</evidence>
<evidence type="ECO:0000256" key="4">
    <source>
        <dbReference type="SAM" id="Phobius"/>
    </source>
</evidence>
<evidence type="ECO:0000256" key="3">
    <source>
        <dbReference type="ARBA" id="ARBA00022729"/>
    </source>
</evidence>
<evidence type="ECO:0000256" key="1">
    <source>
        <dbReference type="ARBA" id="ARBA00001913"/>
    </source>
</evidence>